<dbReference type="Proteomes" id="UP000248795">
    <property type="component" value="Unassembled WGS sequence"/>
</dbReference>
<keyword evidence="1" id="KW-0812">Transmembrane</keyword>
<protein>
    <submittedName>
        <fullName evidence="2">Cytochrome oxidase</fullName>
    </submittedName>
</protein>
<evidence type="ECO:0000313" key="3">
    <source>
        <dbReference type="Proteomes" id="UP000248795"/>
    </source>
</evidence>
<evidence type="ECO:0000313" key="2">
    <source>
        <dbReference type="EMBL" id="PZF76131.1"/>
    </source>
</evidence>
<reference evidence="3" key="1">
    <citation type="submission" date="2018-06" db="EMBL/GenBank/DDBJ databases">
        <title>Aestuariibacter litoralis strain KCTC 52945T.</title>
        <authorList>
            <person name="Li X."/>
            <person name="Salam N."/>
            <person name="Li J.-L."/>
            <person name="Chen Y.-M."/>
            <person name="Yang Z.-W."/>
            <person name="Zhang L.-Y."/>
            <person name="Han M.-X."/>
            <person name="Xiao M."/>
            <person name="Li W.-J."/>
        </authorList>
    </citation>
    <scope>NUCLEOTIDE SEQUENCE [LARGE SCALE GENOMIC DNA]</scope>
    <source>
        <strain evidence="3">KCTC 52945</strain>
    </source>
</reference>
<evidence type="ECO:0000256" key="1">
    <source>
        <dbReference type="SAM" id="Phobius"/>
    </source>
</evidence>
<feature type="transmembrane region" description="Helical" evidence="1">
    <location>
        <begin position="12"/>
        <end position="35"/>
    </location>
</feature>
<keyword evidence="1" id="KW-0472">Membrane</keyword>
<sequence length="159" mass="17441">MASTQKEIKGGHVLAMLLAFFGVIIAVNLVMAWFANSTWSGLVVENGYVASQEFDKNLARARAQEALGWDVGFSFDRSSVKITFTDAAGKRIDSLDLTGRLQRTVTDKEDQQLTFGWMGSGTYSAPARLAPGLWEVEVDGKGDGVADYHKIFRFVVKAE</sequence>
<accession>A0A2W2AL78</accession>
<keyword evidence="3" id="KW-1185">Reference proteome</keyword>
<keyword evidence="1" id="KW-1133">Transmembrane helix</keyword>
<dbReference type="InterPro" id="IPR018037">
    <property type="entry name" value="FixH_proteobacterial"/>
</dbReference>
<dbReference type="AlphaFoldDB" id="A0A2W2AL78"/>
<proteinExistence type="predicted"/>
<gene>
    <name evidence="2" type="ORF">DK847_15460</name>
</gene>
<dbReference type="InterPro" id="IPR008620">
    <property type="entry name" value="FixH"/>
</dbReference>
<name>A0A2W2AL78_9HYPH</name>
<organism evidence="2 3">
    <name type="scientific">Aestuariivirga litoralis</name>
    <dbReference type="NCBI Taxonomy" id="2650924"/>
    <lineage>
        <taxon>Bacteria</taxon>
        <taxon>Pseudomonadati</taxon>
        <taxon>Pseudomonadota</taxon>
        <taxon>Alphaproteobacteria</taxon>
        <taxon>Hyphomicrobiales</taxon>
        <taxon>Aestuariivirgaceae</taxon>
        <taxon>Aestuariivirga</taxon>
    </lineage>
</organism>
<dbReference type="EMBL" id="QKVK01000007">
    <property type="protein sequence ID" value="PZF76131.1"/>
    <property type="molecule type" value="Genomic_DNA"/>
</dbReference>
<dbReference type="Pfam" id="PF05751">
    <property type="entry name" value="FixH"/>
    <property type="match status" value="1"/>
</dbReference>
<dbReference type="PIRSF" id="PIRSF011386">
    <property type="entry name" value="FixH"/>
    <property type="match status" value="1"/>
</dbReference>
<comment type="caution">
    <text evidence="2">The sequence shown here is derived from an EMBL/GenBank/DDBJ whole genome shotgun (WGS) entry which is preliminary data.</text>
</comment>